<dbReference type="Proteomes" id="UP000646827">
    <property type="component" value="Unassembled WGS sequence"/>
</dbReference>
<dbReference type="Pfam" id="PF04548">
    <property type="entry name" value="AIG1"/>
    <property type="match status" value="1"/>
</dbReference>
<dbReference type="EMBL" id="JAEPRB010000001">
    <property type="protein sequence ID" value="KAG2228237.1"/>
    <property type="molecule type" value="Genomic_DNA"/>
</dbReference>
<gene>
    <name evidence="4" type="ORF">INT45_011029</name>
</gene>
<evidence type="ECO:0000313" key="4">
    <source>
        <dbReference type="EMBL" id="KAG2228237.1"/>
    </source>
</evidence>
<sequence length="271" mass="30979">MTYSNAVLNEANRDAHLQDPRTHVVSAVGAVGTGKSSLLNAMAGERIFRTGEAYATTLEIESQVRPWKYAPTTKYVHMIDTPGLCDTSARDRQNVQEMVRYFKSLAFGVSAFLLVFDIKDIRLDAYTQDMLNLFQQLLGKDFWNFVVIIFTHVDEEVRDELDDAIEAVLDPTDGFVAELTRIFKLSPKTFVPNLIFTTTQNVRMSSYGQRQIRELYNSVVRCEARNDHRRFNCTWLRQILAHQTEDEKDDFIVGSIMGAWSSMATNVCRLQ</sequence>
<evidence type="ECO:0000259" key="3">
    <source>
        <dbReference type="PROSITE" id="PS51720"/>
    </source>
</evidence>
<dbReference type="GO" id="GO:0005525">
    <property type="term" value="F:GTP binding"/>
    <property type="evidence" value="ECO:0007669"/>
    <property type="project" value="UniProtKB-KW"/>
</dbReference>
<dbReference type="SUPFAM" id="SSF52540">
    <property type="entry name" value="P-loop containing nucleoside triphosphate hydrolases"/>
    <property type="match status" value="1"/>
</dbReference>
<reference evidence="4 5" key="1">
    <citation type="submission" date="2020-12" db="EMBL/GenBank/DDBJ databases">
        <title>Metabolic potential, ecology and presence of endohyphal bacteria is reflected in genomic diversity of Mucoromycotina.</title>
        <authorList>
            <person name="Muszewska A."/>
            <person name="Okrasinska A."/>
            <person name="Steczkiewicz K."/>
            <person name="Drgas O."/>
            <person name="Orlowska M."/>
            <person name="Perlinska-Lenart U."/>
            <person name="Aleksandrzak-Piekarczyk T."/>
            <person name="Szatraj K."/>
            <person name="Zielenkiewicz U."/>
            <person name="Pilsyk S."/>
            <person name="Malc E."/>
            <person name="Mieczkowski P."/>
            <person name="Kruszewska J.S."/>
            <person name="Biernat P."/>
            <person name="Pawlowska J."/>
        </authorList>
    </citation>
    <scope>NUCLEOTIDE SEQUENCE [LARGE SCALE GENOMIC DNA]</scope>
    <source>
        <strain evidence="4 5">CBS 142.35</strain>
    </source>
</reference>
<dbReference type="InterPro" id="IPR045058">
    <property type="entry name" value="GIMA/IAN/Toc"/>
</dbReference>
<evidence type="ECO:0000256" key="2">
    <source>
        <dbReference type="ARBA" id="ARBA00023134"/>
    </source>
</evidence>
<evidence type="ECO:0000256" key="1">
    <source>
        <dbReference type="ARBA" id="ARBA00022741"/>
    </source>
</evidence>
<protein>
    <recommendedName>
        <fullName evidence="3">AIG1-type G domain-containing protein</fullName>
    </recommendedName>
</protein>
<dbReference type="PROSITE" id="PS51720">
    <property type="entry name" value="G_AIG1"/>
    <property type="match status" value="1"/>
</dbReference>
<comment type="caution">
    <text evidence="4">The sequence shown here is derived from an EMBL/GenBank/DDBJ whole genome shotgun (WGS) entry which is preliminary data.</text>
</comment>
<keyword evidence="1" id="KW-0547">Nucleotide-binding</keyword>
<dbReference type="AlphaFoldDB" id="A0A8H7SHH2"/>
<evidence type="ECO:0000313" key="5">
    <source>
        <dbReference type="Proteomes" id="UP000646827"/>
    </source>
</evidence>
<proteinExistence type="predicted"/>
<dbReference type="InterPro" id="IPR027417">
    <property type="entry name" value="P-loop_NTPase"/>
</dbReference>
<organism evidence="4 5">
    <name type="scientific">Circinella minor</name>
    <dbReference type="NCBI Taxonomy" id="1195481"/>
    <lineage>
        <taxon>Eukaryota</taxon>
        <taxon>Fungi</taxon>
        <taxon>Fungi incertae sedis</taxon>
        <taxon>Mucoromycota</taxon>
        <taxon>Mucoromycotina</taxon>
        <taxon>Mucoromycetes</taxon>
        <taxon>Mucorales</taxon>
        <taxon>Lichtheimiaceae</taxon>
        <taxon>Circinella</taxon>
    </lineage>
</organism>
<keyword evidence="5" id="KW-1185">Reference proteome</keyword>
<name>A0A8H7SHH2_9FUNG</name>
<accession>A0A8H7SHH2</accession>
<feature type="domain" description="AIG1-type G" evidence="3">
    <location>
        <begin position="20"/>
        <end position="240"/>
    </location>
</feature>
<dbReference type="OrthoDB" id="8954335at2759"/>
<dbReference type="PANTHER" id="PTHR10903">
    <property type="entry name" value="GTPASE, IMAP FAMILY MEMBER-RELATED"/>
    <property type="match status" value="1"/>
</dbReference>
<keyword evidence="2" id="KW-0342">GTP-binding</keyword>
<dbReference type="Gene3D" id="3.40.50.300">
    <property type="entry name" value="P-loop containing nucleotide triphosphate hydrolases"/>
    <property type="match status" value="1"/>
</dbReference>
<dbReference type="InterPro" id="IPR006703">
    <property type="entry name" value="G_AIG1"/>
</dbReference>
<dbReference type="PANTHER" id="PTHR10903:SF184">
    <property type="entry name" value="GTP-BINDING PROTEIN A"/>
    <property type="match status" value="1"/>
</dbReference>